<evidence type="ECO:0000313" key="1">
    <source>
        <dbReference type="EMBL" id="KAK3075383.1"/>
    </source>
</evidence>
<reference evidence="1" key="1">
    <citation type="submission" date="2024-09" db="EMBL/GenBank/DDBJ databases">
        <title>Black Yeasts Isolated from many extreme environments.</title>
        <authorList>
            <person name="Coleine C."/>
            <person name="Stajich J.E."/>
            <person name="Selbmann L."/>
        </authorList>
    </citation>
    <scope>NUCLEOTIDE SEQUENCE</scope>
    <source>
        <strain evidence="1">CCFEE 5737</strain>
    </source>
</reference>
<organism evidence="1 2">
    <name type="scientific">Coniosporium uncinatum</name>
    <dbReference type="NCBI Taxonomy" id="93489"/>
    <lineage>
        <taxon>Eukaryota</taxon>
        <taxon>Fungi</taxon>
        <taxon>Dikarya</taxon>
        <taxon>Ascomycota</taxon>
        <taxon>Pezizomycotina</taxon>
        <taxon>Dothideomycetes</taxon>
        <taxon>Dothideomycetes incertae sedis</taxon>
        <taxon>Coniosporium</taxon>
    </lineage>
</organism>
<dbReference type="Proteomes" id="UP001186974">
    <property type="component" value="Unassembled WGS sequence"/>
</dbReference>
<sequence length="81" mass="8644">MLQVVDGEDATDLNSCVSKMLDYFYSADYSDGAGAASTVFVHARMYAIADRYAVPALKSLATSKFKQARALRDIVVSGASA</sequence>
<comment type="caution">
    <text evidence="1">The sequence shown here is derived from an EMBL/GenBank/DDBJ whole genome shotgun (WGS) entry which is preliminary data.</text>
</comment>
<dbReference type="EMBL" id="JAWDJW010004437">
    <property type="protein sequence ID" value="KAK3075383.1"/>
    <property type="molecule type" value="Genomic_DNA"/>
</dbReference>
<gene>
    <name evidence="1" type="ORF">LTS18_014052</name>
</gene>
<feature type="non-terminal residue" evidence="1">
    <location>
        <position position="81"/>
    </location>
</feature>
<accession>A0ACC3DHP1</accession>
<keyword evidence="2" id="KW-1185">Reference proteome</keyword>
<evidence type="ECO:0000313" key="2">
    <source>
        <dbReference type="Proteomes" id="UP001186974"/>
    </source>
</evidence>
<protein>
    <submittedName>
        <fullName evidence="1">Uncharacterized protein</fullName>
    </submittedName>
</protein>
<name>A0ACC3DHP1_9PEZI</name>
<proteinExistence type="predicted"/>